<accession>A0ACC1IXL3</accession>
<dbReference type="EMBL" id="JANBPW010006832">
    <property type="protein sequence ID" value="KAJ1927211.1"/>
    <property type="molecule type" value="Genomic_DNA"/>
</dbReference>
<name>A0ACC1IXL3_9FUNG</name>
<evidence type="ECO:0000313" key="1">
    <source>
        <dbReference type="EMBL" id="KAJ1927211.1"/>
    </source>
</evidence>
<reference evidence="1" key="1">
    <citation type="submission" date="2022-07" db="EMBL/GenBank/DDBJ databases">
        <title>Phylogenomic reconstructions and comparative analyses of Kickxellomycotina fungi.</title>
        <authorList>
            <person name="Reynolds N.K."/>
            <person name="Stajich J.E."/>
            <person name="Barry K."/>
            <person name="Grigoriev I.V."/>
            <person name="Crous P."/>
            <person name="Smith M.E."/>
        </authorList>
    </citation>
    <scope>NUCLEOTIDE SEQUENCE</scope>
    <source>
        <strain evidence="1">NRRL 5244</strain>
    </source>
</reference>
<sequence length="190" mass="20101">MHLAIATIASLASLAAAAKLSIPGFYPGSGGFYPGSGSMLTTPPETVSPFAHLGRYIDLSRLTPTPADHLTLMTGVFDPTTKKLLPMSVGVTKSGDTYYIPVCSMESVTGIAGSGTRMQEAEGCQHAIPMNMLPEEVAMVKYRLMRALMNGSSRVSHMRHPVSMPAWMTGPLPDEIAGPDTTITSASKMV</sequence>
<protein>
    <submittedName>
        <fullName evidence="1">Uncharacterized protein</fullName>
    </submittedName>
</protein>
<proteinExistence type="predicted"/>
<gene>
    <name evidence="1" type="ORF">FBU59_007241</name>
</gene>
<keyword evidence="2" id="KW-1185">Reference proteome</keyword>
<comment type="caution">
    <text evidence="1">The sequence shown here is derived from an EMBL/GenBank/DDBJ whole genome shotgun (WGS) entry which is preliminary data.</text>
</comment>
<dbReference type="Proteomes" id="UP001150603">
    <property type="component" value="Unassembled WGS sequence"/>
</dbReference>
<organism evidence="1 2">
    <name type="scientific">Linderina macrospora</name>
    <dbReference type="NCBI Taxonomy" id="4868"/>
    <lineage>
        <taxon>Eukaryota</taxon>
        <taxon>Fungi</taxon>
        <taxon>Fungi incertae sedis</taxon>
        <taxon>Zoopagomycota</taxon>
        <taxon>Kickxellomycotina</taxon>
        <taxon>Kickxellomycetes</taxon>
        <taxon>Kickxellales</taxon>
        <taxon>Kickxellaceae</taxon>
        <taxon>Linderina</taxon>
    </lineage>
</organism>
<evidence type="ECO:0000313" key="2">
    <source>
        <dbReference type="Proteomes" id="UP001150603"/>
    </source>
</evidence>